<organism evidence="1 2">
    <name type="scientific">Halorientalis regularis</name>
    <dbReference type="NCBI Taxonomy" id="660518"/>
    <lineage>
        <taxon>Archaea</taxon>
        <taxon>Methanobacteriati</taxon>
        <taxon>Methanobacteriota</taxon>
        <taxon>Stenosarchaea group</taxon>
        <taxon>Halobacteria</taxon>
        <taxon>Halobacteriales</taxon>
        <taxon>Haloarculaceae</taxon>
        <taxon>Halorientalis</taxon>
    </lineage>
</organism>
<protein>
    <submittedName>
        <fullName evidence="1">Uncharacterized protein</fullName>
    </submittedName>
</protein>
<evidence type="ECO:0000313" key="2">
    <source>
        <dbReference type="Proteomes" id="UP000199076"/>
    </source>
</evidence>
<dbReference type="EMBL" id="FNBK01000002">
    <property type="protein sequence ID" value="SDE86713.1"/>
    <property type="molecule type" value="Genomic_DNA"/>
</dbReference>
<keyword evidence="2" id="KW-1185">Reference proteome</keyword>
<reference evidence="2" key="1">
    <citation type="submission" date="2016-10" db="EMBL/GenBank/DDBJ databases">
        <authorList>
            <person name="Varghese N."/>
            <person name="Submissions S."/>
        </authorList>
    </citation>
    <scope>NUCLEOTIDE SEQUENCE [LARGE SCALE GENOMIC DNA]</scope>
    <source>
        <strain evidence="2">IBRC-M 10760</strain>
    </source>
</reference>
<evidence type="ECO:0000313" key="1">
    <source>
        <dbReference type="EMBL" id="SDE86713.1"/>
    </source>
</evidence>
<proteinExistence type="predicted"/>
<accession>A0A1G7GF56</accession>
<dbReference type="AlphaFoldDB" id="A0A1G7GF56"/>
<sequence>MVSIYGVGGEVPFQSCKDVIYLDYKDKILR</sequence>
<dbReference type="Proteomes" id="UP000199076">
    <property type="component" value="Unassembled WGS sequence"/>
</dbReference>
<name>A0A1G7GF56_9EURY</name>
<gene>
    <name evidence="1" type="ORF">SAMN05216218_10213</name>
</gene>